<keyword evidence="4" id="KW-1185">Reference proteome</keyword>
<feature type="compositionally biased region" description="Basic and acidic residues" evidence="1">
    <location>
        <begin position="157"/>
        <end position="166"/>
    </location>
</feature>
<keyword evidence="2" id="KW-0812">Transmembrane</keyword>
<keyword evidence="2" id="KW-1133">Transmembrane helix</keyword>
<dbReference type="RefSeq" id="WP_143231708.1">
    <property type="nucleotide sequence ID" value="NZ_FSRJ01000005.1"/>
</dbReference>
<gene>
    <name evidence="3" type="ORF">SAMN05443544_3680</name>
</gene>
<name>A0A1N6I4X9_9MICO</name>
<feature type="transmembrane region" description="Helical" evidence="2">
    <location>
        <begin position="12"/>
        <end position="33"/>
    </location>
</feature>
<dbReference type="STRING" id="232089.SAMN05443544_3680"/>
<evidence type="ECO:0000256" key="2">
    <source>
        <dbReference type="SAM" id="Phobius"/>
    </source>
</evidence>
<dbReference type="Proteomes" id="UP000184699">
    <property type="component" value="Unassembled WGS sequence"/>
</dbReference>
<organism evidence="3 4">
    <name type="scientific">Agromyces cerinus subsp. cerinus</name>
    <dbReference type="NCBI Taxonomy" id="232089"/>
    <lineage>
        <taxon>Bacteria</taxon>
        <taxon>Bacillati</taxon>
        <taxon>Actinomycetota</taxon>
        <taxon>Actinomycetes</taxon>
        <taxon>Micrococcales</taxon>
        <taxon>Microbacteriaceae</taxon>
        <taxon>Agromyces</taxon>
    </lineage>
</organism>
<evidence type="ECO:0000313" key="4">
    <source>
        <dbReference type="Proteomes" id="UP000184699"/>
    </source>
</evidence>
<dbReference type="EMBL" id="FSRJ01000005">
    <property type="protein sequence ID" value="SIO27051.1"/>
    <property type="molecule type" value="Genomic_DNA"/>
</dbReference>
<keyword evidence="2" id="KW-0472">Membrane</keyword>
<proteinExistence type="predicted"/>
<accession>A0A1N6I4X9</accession>
<sequence>MSPEESAAVAAWVAAFVAIIFGGTGFIVGLVGLRHARQAKEAAAAANLIAKEANGISKKANFLSNESNEIAREANEISGRVSELSYEQHDVVWEWEFDSANDGVVTIQNLGKDEAHEVTIQFMFESTTEANPSPIQVAGREVVKFTIPTLRESIAKERAEERESARHAGSPYRSPHFPSMYRARLRVKWRTARGTPKQSDTDWTTAYLPT</sequence>
<reference evidence="4" key="1">
    <citation type="submission" date="2016-11" db="EMBL/GenBank/DDBJ databases">
        <authorList>
            <person name="Varghese N."/>
            <person name="Submissions S."/>
        </authorList>
    </citation>
    <scope>NUCLEOTIDE SEQUENCE [LARGE SCALE GENOMIC DNA]</scope>
    <source>
        <strain evidence="4">DSM 8595</strain>
    </source>
</reference>
<protein>
    <submittedName>
        <fullName evidence="3">Uncharacterized protein</fullName>
    </submittedName>
</protein>
<feature type="region of interest" description="Disordered" evidence="1">
    <location>
        <begin position="157"/>
        <end position="177"/>
    </location>
</feature>
<dbReference type="OrthoDB" id="4338080at2"/>
<evidence type="ECO:0000313" key="3">
    <source>
        <dbReference type="EMBL" id="SIO27051.1"/>
    </source>
</evidence>
<dbReference type="AlphaFoldDB" id="A0A1N6I4X9"/>
<evidence type="ECO:0000256" key="1">
    <source>
        <dbReference type="SAM" id="MobiDB-lite"/>
    </source>
</evidence>